<keyword evidence="6" id="KW-1185">Reference proteome</keyword>
<dbReference type="Pfam" id="PF13561">
    <property type="entry name" value="adh_short_C2"/>
    <property type="match status" value="1"/>
</dbReference>
<dbReference type="PANTHER" id="PTHR48107">
    <property type="entry name" value="NADPH-DEPENDENT ALDEHYDE REDUCTASE-LIKE PROTEIN, CHLOROPLASTIC-RELATED"/>
    <property type="match status" value="1"/>
</dbReference>
<dbReference type="SUPFAM" id="SSF51735">
    <property type="entry name" value="NAD(P)-binding Rossmann-fold domains"/>
    <property type="match status" value="1"/>
</dbReference>
<protein>
    <submittedName>
        <fullName evidence="5">Putative Oxidoreductase, short-chain dehydrogenase/reductase family (AFU_orthologue AFUA_2G03620)</fullName>
    </submittedName>
</protein>
<dbReference type="InterPro" id="IPR036291">
    <property type="entry name" value="NAD(P)-bd_dom_sf"/>
</dbReference>
<dbReference type="OMA" id="YGYFHMA"/>
<dbReference type="PRINTS" id="PR00081">
    <property type="entry name" value="GDHRDH"/>
</dbReference>
<keyword evidence="3" id="KW-0560">Oxidoreductase</keyword>
<dbReference type="STRING" id="454130.A0A0U5GET9"/>
<evidence type="ECO:0000256" key="3">
    <source>
        <dbReference type="ARBA" id="ARBA00023002"/>
    </source>
</evidence>
<gene>
    <name evidence="5" type="ORF">ASPCAL13335</name>
</gene>
<comment type="similarity">
    <text evidence="1">Belongs to the short-chain dehydrogenases/reductases (SDR) family.</text>
</comment>
<dbReference type="Proteomes" id="UP000054771">
    <property type="component" value="Unassembled WGS sequence"/>
</dbReference>
<organism evidence="5 6">
    <name type="scientific">Aspergillus calidoustus</name>
    <dbReference type="NCBI Taxonomy" id="454130"/>
    <lineage>
        <taxon>Eukaryota</taxon>
        <taxon>Fungi</taxon>
        <taxon>Dikarya</taxon>
        <taxon>Ascomycota</taxon>
        <taxon>Pezizomycotina</taxon>
        <taxon>Eurotiomycetes</taxon>
        <taxon>Eurotiomycetidae</taxon>
        <taxon>Eurotiales</taxon>
        <taxon>Aspergillaceae</taxon>
        <taxon>Aspergillus</taxon>
        <taxon>Aspergillus subgen. Nidulantes</taxon>
    </lineage>
</organism>
<sequence length="296" mass="31812">MSQMSQGNTFQPPRVPQSQPTPGLEKKMQPPSEATKLETPSGINEYRGSGKLQGKKALITGGDSGIGRAVAALFAREGADVTIVYLPVEEEDAQGTKKLVEGAGQKCLLVPGDLRDRNFCKKAVDKHIEQYKTLNILVNNASTQAMCDDLAQIDLDQVENTFQTNIIQMIAITKFALPHMNKGDSIINNSSVTTFRGSKSMVDYASTKGAIVGFTRSLAVQLIPKGIRVNAVAPGSVYTPIQVDTRDAESMEGWGSNKPLGRPGQPSEVATSFVFLASADATLYYGQILQPHPLGD</sequence>
<proteinExistence type="inferred from homology"/>
<dbReference type="EMBL" id="CDMC01000017">
    <property type="protein sequence ID" value="CEL10211.1"/>
    <property type="molecule type" value="Genomic_DNA"/>
</dbReference>
<evidence type="ECO:0000256" key="2">
    <source>
        <dbReference type="ARBA" id="ARBA00022857"/>
    </source>
</evidence>
<accession>A0A0U5GET9</accession>
<dbReference type="GO" id="GO:0016614">
    <property type="term" value="F:oxidoreductase activity, acting on CH-OH group of donors"/>
    <property type="evidence" value="ECO:0007669"/>
    <property type="project" value="UniProtKB-ARBA"/>
</dbReference>
<evidence type="ECO:0000256" key="4">
    <source>
        <dbReference type="SAM" id="MobiDB-lite"/>
    </source>
</evidence>
<feature type="region of interest" description="Disordered" evidence="4">
    <location>
        <begin position="1"/>
        <end position="49"/>
    </location>
</feature>
<dbReference type="Gene3D" id="3.40.50.720">
    <property type="entry name" value="NAD(P)-binding Rossmann-like Domain"/>
    <property type="match status" value="1"/>
</dbReference>
<dbReference type="GO" id="GO:0044550">
    <property type="term" value="P:secondary metabolite biosynthetic process"/>
    <property type="evidence" value="ECO:0007669"/>
    <property type="project" value="UniProtKB-ARBA"/>
</dbReference>
<dbReference type="PANTHER" id="PTHR48107:SF16">
    <property type="entry name" value="NADPH-DEPENDENT ALDEHYDE REDUCTASE 1, CHLOROPLASTIC"/>
    <property type="match status" value="1"/>
</dbReference>
<evidence type="ECO:0000256" key="1">
    <source>
        <dbReference type="ARBA" id="ARBA00006484"/>
    </source>
</evidence>
<keyword evidence="2" id="KW-0521">NADP</keyword>
<reference evidence="6" key="1">
    <citation type="journal article" date="2016" name="Genome Announc.">
        <title>Draft genome sequences of fungus Aspergillus calidoustus.</title>
        <authorList>
            <person name="Horn F."/>
            <person name="Linde J."/>
            <person name="Mattern D.J."/>
            <person name="Walther G."/>
            <person name="Guthke R."/>
            <person name="Scherlach K."/>
            <person name="Martin K."/>
            <person name="Brakhage A.A."/>
            <person name="Petzke L."/>
            <person name="Valiante V."/>
        </authorList>
    </citation>
    <scope>NUCLEOTIDE SEQUENCE [LARGE SCALE GENOMIC DNA]</scope>
    <source>
        <strain evidence="6">SF006504</strain>
    </source>
</reference>
<dbReference type="PROSITE" id="PS00061">
    <property type="entry name" value="ADH_SHORT"/>
    <property type="match status" value="1"/>
</dbReference>
<feature type="compositionally biased region" description="Polar residues" evidence="4">
    <location>
        <begin position="1"/>
        <end position="21"/>
    </location>
</feature>
<dbReference type="PRINTS" id="PR00080">
    <property type="entry name" value="SDRFAMILY"/>
</dbReference>
<evidence type="ECO:0000313" key="6">
    <source>
        <dbReference type="Proteomes" id="UP000054771"/>
    </source>
</evidence>
<dbReference type="OrthoDB" id="47007at2759"/>
<name>A0A0U5GET9_ASPCI</name>
<evidence type="ECO:0000313" key="5">
    <source>
        <dbReference type="EMBL" id="CEL10211.1"/>
    </source>
</evidence>
<dbReference type="FunFam" id="3.40.50.720:FF:000084">
    <property type="entry name" value="Short-chain dehydrogenase reductase"/>
    <property type="match status" value="1"/>
</dbReference>
<dbReference type="InterPro" id="IPR020904">
    <property type="entry name" value="Sc_DH/Rdtase_CS"/>
</dbReference>
<dbReference type="InterPro" id="IPR002347">
    <property type="entry name" value="SDR_fam"/>
</dbReference>
<dbReference type="AlphaFoldDB" id="A0A0U5GET9"/>